<dbReference type="PANTHER" id="PTHR42973">
    <property type="entry name" value="BINDING OXIDOREDUCTASE, PUTATIVE (AFU_ORTHOLOGUE AFUA_1G17690)-RELATED"/>
    <property type="match status" value="1"/>
</dbReference>
<dbReference type="VEuPathDB" id="FungiDB:PDIP_39980"/>
<dbReference type="OMA" id="FENHHSY"/>
<evidence type="ECO:0000256" key="5">
    <source>
        <dbReference type="ARBA" id="ARBA00023002"/>
    </source>
</evidence>
<evidence type="ECO:0000313" key="8">
    <source>
        <dbReference type="EMBL" id="QQK46632.1"/>
    </source>
</evidence>
<dbReference type="SUPFAM" id="SSF56176">
    <property type="entry name" value="FAD-binding/transporter-associated domain-like"/>
    <property type="match status" value="1"/>
</dbReference>
<feature type="chain" id="PRO_5031091605" evidence="6">
    <location>
        <begin position="22"/>
        <end position="489"/>
    </location>
</feature>
<keyword evidence="4" id="KW-0274">FAD</keyword>
<dbReference type="Proteomes" id="UP000595662">
    <property type="component" value="Chromosome 5"/>
</dbReference>
<gene>
    <name evidence="8" type="ORF">Pdw03_1530</name>
</gene>
<dbReference type="InterPro" id="IPR036318">
    <property type="entry name" value="FAD-bd_PCMH-like_sf"/>
</dbReference>
<dbReference type="InterPro" id="IPR016166">
    <property type="entry name" value="FAD-bd_PCMH"/>
</dbReference>
<sequence length="489" mass="53689">MRSYLISILAGLPILARSTLALASRDEVPDFKAIFSPVLSSGAHLYLPGDPEYFKVNERWSNLEDPQYVAAIQPATELDVKNIVSAATKHNISFLATGSGHSVKPGYASVKRAVNIDLSLLKNIALGYDTNTVTIGPGVKNSQVYDVVYDVKKELPLSTDRCISTIGTMIGGGLGTLYSARGLLADSLISANVVTAAGDLVTASSTENPDLFWAIRGAGHNFGIVTSATFKIYDQTNGGNSLVGDFVIPSSQNASVFEILKSVDENLEPNVFWGILVGFNHTTKDADIHLRLIVQGGDEDAAPHLAKAKALNPTVTSWENTTWNAFGEPTEIMCNTGWNSNMYQMGLKKTDVDTLVSFFDDWSTFSAENDWYNGLIMMERHSEKKVMSVPKEEQGVFPWRDTKIQMILVNYMTDQKYAGKLNNFMQPVRAEIQSAMGFENHHSYVNEAYGDEGPKVWYGEHNLPRLVAAKQKWDPTDQFGPGMPVPLSL</sequence>
<feature type="domain" description="FAD-binding PCMH-type" evidence="7">
    <location>
        <begin position="61"/>
        <end position="235"/>
    </location>
</feature>
<evidence type="ECO:0000313" key="9">
    <source>
        <dbReference type="Proteomes" id="UP000595662"/>
    </source>
</evidence>
<dbReference type="InterPro" id="IPR016169">
    <property type="entry name" value="FAD-bd_PCMH_sub2"/>
</dbReference>
<evidence type="ECO:0000256" key="6">
    <source>
        <dbReference type="SAM" id="SignalP"/>
    </source>
</evidence>
<protein>
    <submittedName>
        <fullName evidence="8">TqaG</fullName>
    </submittedName>
</protein>
<dbReference type="GO" id="GO:0016491">
    <property type="term" value="F:oxidoreductase activity"/>
    <property type="evidence" value="ECO:0007669"/>
    <property type="project" value="UniProtKB-KW"/>
</dbReference>
<name>A0A7T6XSY3_PENDI</name>
<dbReference type="Pfam" id="PF01565">
    <property type="entry name" value="FAD_binding_4"/>
    <property type="match status" value="1"/>
</dbReference>
<dbReference type="GO" id="GO:0071949">
    <property type="term" value="F:FAD binding"/>
    <property type="evidence" value="ECO:0007669"/>
    <property type="project" value="InterPro"/>
</dbReference>
<dbReference type="RefSeq" id="XP_014534989.1">
    <property type="nucleotide sequence ID" value="XM_014679503.1"/>
</dbReference>
<keyword evidence="5" id="KW-0560">Oxidoreductase</keyword>
<dbReference type="InterPro" id="IPR050416">
    <property type="entry name" value="FAD-linked_Oxidoreductase"/>
</dbReference>
<keyword evidence="2" id="KW-0285">Flavoprotein</keyword>
<dbReference type="PANTHER" id="PTHR42973:SF32">
    <property type="entry name" value="FAD-LINKED OXIDOREDUCTASE AFOF"/>
    <property type="match status" value="1"/>
</dbReference>
<dbReference type="Pfam" id="PF08031">
    <property type="entry name" value="BBE"/>
    <property type="match status" value="1"/>
</dbReference>
<evidence type="ECO:0000256" key="1">
    <source>
        <dbReference type="ARBA" id="ARBA00005466"/>
    </source>
</evidence>
<keyword evidence="3 6" id="KW-0732">Signal</keyword>
<dbReference type="Gene3D" id="3.30.465.10">
    <property type="match status" value="1"/>
</dbReference>
<evidence type="ECO:0000256" key="2">
    <source>
        <dbReference type="ARBA" id="ARBA00022630"/>
    </source>
</evidence>
<dbReference type="InterPro" id="IPR006094">
    <property type="entry name" value="Oxid_FAD_bind_N"/>
</dbReference>
<dbReference type="EMBL" id="CP060778">
    <property type="protein sequence ID" value="QQK46632.1"/>
    <property type="molecule type" value="Genomic_DNA"/>
</dbReference>
<dbReference type="AlphaFoldDB" id="A0A7T6XSY3"/>
<dbReference type="GeneID" id="26232316"/>
<dbReference type="InterPro" id="IPR012951">
    <property type="entry name" value="BBE"/>
</dbReference>
<evidence type="ECO:0000256" key="3">
    <source>
        <dbReference type="ARBA" id="ARBA00022729"/>
    </source>
</evidence>
<evidence type="ECO:0000259" key="7">
    <source>
        <dbReference type="PROSITE" id="PS51387"/>
    </source>
</evidence>
<dbReference type="Gene3D" id="3.40.462.20">
    <property type="match status" value="1"/>
</dbReference>
<organism evidence="8 9">
    <name type="scientific">Penicillium digitatum</name>
    <name type="common">Green mold</name>
    <dbReference type="NCBI Taxonomy" id="36651"/>
    <lineage>
        <taxon>Eukaryota</taxon>
        <taxon>Fungi</taxon>
        <taxon>Dikarya</taxon>
        <taxon>Ascomycota</taxon>
        <taxon>Pezizomycotina</taxon>
        <taxon>Eurotiomycetes</taxon>
        <taxon>Eurotiomycetidae</taxon>
        <taxon>Eurotiales</taxon>
        <taxon>Aspergillaceae</taxon>
        <taxon>Penicillium</taxon>
    </lineage>
</organism>
<accession>A0A7T6XSY3</accession>
<reference evidence="8 9" key="1">
    <citation type="submission" date="2020-08" db="EMBL/GenBank/DDBJ databases">
        <title>The completed genome sequence of the pathogenic ascomycete fungus Penicillium digitatum.</title>
        <authorList>
            <person name="Wang M."/>
        </authorList>
    </citation>
    <scope>NUCLEOTIDE SEQUENCE [LARGE SCALE GENOMIC DNA]</scope>
    <source>
        <strain evidence="8 9">PdW03</strain>
    </source>
</reference>
<evidence type="ECO:0000256" key="4">
    <source>
        <dbReference type="ARBA" id="ARBA00022827"/>
    </source>
</evidence>
<dbReference type="KEGG" id="pdp:PDIP_39980"/>
<feature type="signal peptide" evidence="6">
    <location>
        <begin position="1"/>
        <end position="21"/>
    </location>
</feature>
<dbReference type="PROSITE" id="PS51387">
    <property type="entry name" value="FAD_PCMH"/>
    <property type="match status" value="1"/>
</dbReference>
<proteinExistence type="inferred from homology"/>
<comment type="similarity">
    <text evidence="1">Belongs to the oxygen-dependent FAD-linked oxidoreductase family.</text>
</comment>